<sequence>MCLLAICMSSFEKCLFRSFAHFSIGLLASLLLSSRSYLCILEIKPLSVAPFETNFSHSVSCLFVSFLVSFAVQKLVNLIRSQWFSFALISVALGGWPEKTFVRLMSENVLPMVSPRSLMVSRLIFKPFSHLEFIFVHGVRVCSNFIALHAAVQVSQQCLLNRLSFSHFMFLPALSKMN</sequence>
<reference evidence="1" key="1">
    <citation type="submission" date="2025-08" db="UniProtKB">
        <authorList>
            <consortium name="Ensembl"/>
        </authorList>
    </citation>
    <scope>IDENTIFICATION</scope>
</reference>
<evidence type="ECO:0000313" key="1">
    <source>
        <dbReference type="Ensembl" id="ENSSSCP00015003968.1"/>
    </source>
</evidence>
<name>A0A8D0MI27_PIG</name>
<dbReference type="AlphaFoldDB" id="A0A8D0MI27"/>
<dbReference type="Proteomes" id="UP000694726">
    <property type="component" value="Unplaced"/>
</dbReference>
<protein>
    <submittedName>
        <fullName evidence="1">Uncharacterized protein</fullName>
    </submittedName>
</protein>
<proteinExistence type="predicted"/>
<evidence type="ECO:0000313" key="2">
    <source>
        <dbReference type="Proteomes" id="UP000694726"/>
    </source>
</evidence>
<organism evidence="1 2">
    <name type="scientific">Sus scrofa</name>
    <name type="common">Pig</name>
    <dbReference type="NCBI Taxonomy" id="9823"/>
    <lineage>
        <taxon>Eukaryota</taxon>
        <taxon>Metazoa</taxon>
        <taxon>Chordata</taxon>
        <taxon>Craniata</taxon>
        <taxon>Vertebrata</taxon>
        <taxon>Euteleostomi</taxon>
        <taxon>Mammalia</taxon>
        <taxon>Eutheria</taxon>
        <taxon>Laurasiatheria</taxon>
        <taxon>Artiodactyla</taxon>
        <taxon>Suina</taxon>
        <taxon>Suidae</taxon>
        <taxon>Sus</taxon>
    </lineage>
</organism>
<dbReference type="Ensembl" id="ENSSSCT00015010003.1">
    <property type="protein sequence ID" value="ENSSSCP00015003968.1"/>
    <property type="gene ID" value="ENSSSCG00015007592.1"/>
</dbReference>
<accession>A0A8D0MI27</accession>